<dbReference type="Pfam" id="PF11799">
    <property type="entry name" value="IMS_C"/>
    <property type="match status" value="1"/>
</dbReference>
<evidence type="ECO:0000313" key="8">
    <source>
        <dbReference type="Proteomes" id="UP000267223"/>
    </source>
</evidence>
<dbReference type="AlphaFoldDB" id="A0A3M9NQ08"/>
<comment type="caution">
    <text evidence="7">The sequence shown here is derived from an EMBL/GenBank/DDBJ whole genome shotgun (WGS) entry which is preliminary data.</text>
</comment>
<accession>A0A3M9NQ08</accession>
<feature type="domain" description="UmuC" evidence="6">
    <location>
        <begin position="2"/>
        <end position="186"/>
    </location>
</feature>
<protein>
    <submittedName>
        <fullName evidence="7">Y-family DNA polymerase</fullName>
    </submittedName>
</protein>
<name>A0A3M9NQ08_9BACT</name>
<dbReference type="SUPFAM" id="SSF56672">
    <property type="entry name" value="DNA/RNA polymerases"/>
    <property type="match status" value="1"/>
</dbReference>
<dbReference type="RefSeq" id="WP_123118761.1">
    <property type="nucleotide sequence ID" value="NZ_RJJR01000001.1"/>
</dbReference>
<sequence length="420" mass="47674">MYALVDCNNFYVSCERLFNPKLEGRPVIVLSNNDGCAVSRSDEAKALGIEMATPAFMAREIIEKNNVAVFSSNYTLYGDISDRVMKTLGSFVPRMEIYSIDEAFLDMHDLDYRDLLELGLNIKKTVKQNAGIPVCVGIAPTKTLAKMANRYAKKYRKNIGVHWAANDQLINEMLAVTEVGDVWGIGRQYALFLKRSGFNTALDFISAPEEFIRKNMTVVGQRLFNELKGIPAIQWEFETPAKKNICTSKSFGKLQTKKEEIAEAVSNYAAACALKLRNQNSCCRSINVFLQTNLHRTQDKQYSRSITIDLQTPTNFTGEIIKYANKGFDIIFKQGYNYLKCGVMALDIVPDEKIQASLFDKCNRKKNKTAMQAMDKINQCLGKEIVRMSVQGFEKRYRLKTEYLSSHFTTDMNQILKVKI</sequence>
<reference evidence="7 8" key="1">
    <citation type="submission" date="2018-11" db="EMBL/GenBank/DDBJ databases">
        <title>Draft genome sequence of Ferruginibacter sp. BO-59.</title>
        <authorList>
            <person name="Im W.T."/>
        </authorList>
    </citation>
    <scope>NUCLEOTIDE SEQUENCE [LARGE SCALE GENOMIC DNA]</scope>
    <source>
        <strain evidence="7 8">BO-59</strain>
    </source>
</reference>
<dbReference type="PANTHER" id="PTHR11076:SF34">
    <property type="entry name" value="PROTEIN UMUC"/>
    <property type="match status" value="1"/>
</dbReference>
<evidence type="ECO:0000256" key="4">
    <source>
        <dbReference type="ARBA" id="ARBA00023204"/>
    </source>
</evidence>
<comment type="similarity">
    <text evidence="1">Belongs to the DNA polymerase type-Y family.</text>
</comment>
<gene>
    <name evidence="7" type="ORF">EFY79_00780</name>
</gene>
<dbReference type="PANTHER" id="PTHR11076">
    <property type="entry name" value="DNA REPAIR POLYMERASE UMUC / TRANSFERASE FAMILY MEMBER"/>
    <property type="match status" value="1"/>
</dbReference>
<dbReference type="Gene3D" id="3.30.70.270">
    <property type="match status" value="1"/>
</dbReference>
<evidence type="ECO:0000256" key="5">
    <source>
        <dbReference type="ARBA" id="ARBA00023236"/>
    </source>
</evidence>
<dbReference type="GO" id="GO:0009432">
    <property type="term" value="P:SOS response"/>
    <property type="evidence" value="ECO:0007669"/>
    <property type="project" value="UniProtKB-KW"/>
</dbReference>
<keyword evidence="8" id="KW-1185">Reference proteome</keyword>
<dbReference type="GO" id="GO:0042276">
    <property type="term" value="P:error-prone translesion synthesis"/>
    <property type="evidence" value="ECO:0007669"/>
    <property type="project" value="TreeGrafter"/>
</dbReference>
<dbReference type="GO" id="GO:0005829">
    <property type="term" value="C:cytosol"/>
    <property type="evidence" value="ECO:0007669"/>
    <property type="project" value="TreeGrafter"/>
</dbReference>
<evidence type="ECO:0000256" key="3">
    <source>
        <dbReference type="ARBA" id="ARBA00023199"/>
    </source>
</evidence>
<evidence type="ECO:0000256" key="1">
    <source>
        <dbReference type="ARBA" id="ARBA00010945"/>
    </source>
</evidence>
<dbReference type="Pfam" id="PF00817">
    <property type="entry name" value="IMS"/>
    <property type="match status" value="1"/>
</dbReference>
<dbReference type="Proteomes" id="UP000267223">
    <property type="component" value="Unassembled WGS sequence"/>
</dbReference>
<proteinExistence type="inferred from homology"/>
<dbReference type="GO" id="GO:0003684">
    <property type="term" value="F:damaged DNA binding"/>
    <property type="evidence" value="ECO:0007669"/>
    <property type="project" value="InterPro"/>
</dbReference>
<dbReference type="CDD" id="cd01700">
    <property type="entry name" value="PolY_Pol_V_umuC"/>
    <property type="match status" value="1"/>
</dbReference>
<dbReference type="InterPro" id="IPR001126">
    <property type="entry name" value="UmuC"/>
</dbReference>
<organism evidence="7 8">
    <name type="scientific">Hanamia caeni</name>
    <dbReference type="NCBI Taxonomy" id="2294116"/>
    <lineage>
        <taxon>Bacteria</taxon>
        <taxon>Pseudomonadati</taxon>
        <taxon>Bacteroidota</taxon>
        <taxon>Chitinophagia</taxon>
        <taxon>Chitinophagales</taxon>
        <taxon>Chitinophagaceae</taxon>
        <taxon>Hanamia</taxon>
    </lineage>
</organism>
<dbReference type="Gene3D" id="1.10.150.20">
    <property type="entry name" value="5' to 3' exonuclease, C-terminal subdomain"/>
    <property type="match status" value="1"/>
</dbReference>
<dbReference type="EMBL" id="RJJR01000001">
    <property type="protein sequence ID" value="RNI39870.1"/>
    <property type="molecule type" value="Genomic_DNA"/>
</dbReference>
<evidence type="ECO:0000259" key="6">
    <source>
        <dbReference type="PROSITE" id="PS50173"/>
    </source>
</evidence>
<keyword evidence="2" id="KW-0227">DNA damage</keyword>
<dbReference type="Gene3D" id="3.40.1170.60">
    <property type="match status" value="1"/>
</dbReference>
<dbReference type="OrthoDB" id="9808813at2"/>
<dbReference type="InterPro" id="IPR043502">
    <property type="entry name" value="DNA/RNA_pol_sf"/>
</dbReference>
<dbReference type="InterPro" id="IPR017961">
    <property type="entry name" value="DNA_pol_Y-fam_little_finger"/>
</dbReference>
<keyword evidence="3" id="KW-0741">SOS mutagenesis</keyword>
<dbReference type="GO" id="GO:0006281">
    <property type="term" value="P:DNA repair"/>
    <property type="evidence" value="ECO:0007669"/>
    <property type="project" value="UniProtKB-KW"/>
</dbReference>
<dbReference type="GO" id="GO:0003887">
    <property type="term" value="F:DNA-directed DNA polymerase activity"/>
    <property type="evidence" value="ECO:0007669"/>
    <property type="project" value="TreeGrafter"/>
</dbReference>
<dbReference type="PROSITE" id="PS50173">
    <property type="entry name" value="UMUC"/>
    <property type="match status" value="1"/>
</dbReference>
<dbReference type="InterPro" id="IPR050116">
    <property type="entry name" value="DNA_polymerase-Y"/>
</dbReference>
<dbReference type="InterPro" id="IPR025188">
    <property type="entry name" value="DUF4113"/>
</dbReference>
<dbReference type="InterPro" id="IPR043128">
    <property type="entry name" value="Rev_trsase/Diguanyl_cyclase"/>
</dbReference>
<keyword evidence="4" id="KW-0234">DNA repair</keyword>
<evidence type="ECO:0000256" key="2">
    <source>
        <dbReference type="ARBA" id="ARBA00022763"/>
    </source>
</evidence>
<dbReference type="Pfam" id="PF13438">
    <property type="entry name" value="DUF4113"/>
    <property type="match status" value="1"/>
</dbReference>
<keyword evidence="5" id="KW-0742">SOS response</keyword>
<evidence type="ECO:0000313" key="7">
    <source>
        <dbReference type="EMBL" id="RNI39870.1"/>
    </source>
</evidence>